<feature type="region of interest" description="Disordered" evidence="1">
    <location>
        <begin position="1"/>
        <end position="43"/>
    </location>
</feature>
<dbReference type="Proteomes" id="UP001066276">
    <property type="component" value="Chromosome 5"/>
</dbReference>
<evidence type="ECO:0000313" key="2">
    <source>
        <dbReference type="EMBL" id="KAJ1157376.1"/>
    </source>
</evidence>
<keyword evidence="3" id="KW-1185">Reference proteome</keyword>
<name>A0AAV7S0A4_PLEWA</name>
<evidence type="ECO:0000256" key="1">
    <source>
        <dbReference type="SAM" id="MobiDB-lite"/>
    </source>
</evidence>
<comment type="caution">
    <text evidence="2">The sequence shown here is derived from an EMBL/GenBank/DDBJ whole genome shotgun (WGS) entry which is preliminary data.</text>
</comment>
<gene>
    <name evidence="2" type="ORF">NDU88_010089</name>
</gene>
<dbReference type="EMBL" id="JANPWB010000009">
    <property type="protein sequence ID" value="KAJ1157376.1"/>
    <property type="molecule type" value="Genomic_DNA"/>
</dbReference>
<accession>A0AAV7S0A4</accession>
<protein>
    <submittedName>
        <fullName evidence="2">Uncharacterized protein</fullName>
    </submittedName>
</protein>
<sequence>MHAPRGASRPRRQPAETLTRTQALQHTPPVRGLEPAAWGRRGRRACVRGTHPQLRGMWTGGGRLAGARHALPRTVRSPPLSGAT</sequence>
<dbReference type="AlphaFoldDB" id="A0AAV7S0A4"/>
<reference evidence="2" key="1">
    <citation type="journal article" date="2022" name="bioRxiv">
        <title>Sequencing and chromosome-scale assembly of the giantPleurodeles waltlgenome.</title>
        <authorList>
            <person name="Brown T."/>
            <person name="Elewa A."/>
            <person name="Iarovenko S."/>
            <person name="Subramanian E."/>
            <person name="Araus A.J."/>
            <person name="Petzold A."/>
            <person name="Susuki M."/>
            <person name="Suzuki K.-i.T."/>
            <person name="Hayashi T."/>
            <person name="Toyoda A."/>
            <person name="Oliveira C."/>
            <person name="Osipova E."/>
            <person name="Leigh N.D."/>
            <person name="Simon A."/>
            <person name="Yun M.H."/>
        </authorList>
    </citation>
    <scope>NUCLEOTIDE SEQUENCE</scope>
    <source>
        <strain evidence="2">20211129_DDA</strain>
        <tissue evidence="2">Liver</tissue>
    </source>
</reference>
<proteinExistence type="predicted"/>
<feature type="compositionally biased region" description="Polar residues" evidence="1">
    <location>
        <begin position="16"/>
        <end position="25"/>
    </location>
</feature>
<organism evidence="2 3">
    <name type="scientific">Pleurodeles waltl</name>
    <name type="common">Iberian ribbed newt</name>
    <dbReference type="NCBI Taxonomy" id="8319"/>
    <lineage>
        <taxon>Eukaryota</taxon>
        <taxon>Metazoa</taxon>
        <taxon>Chordata</taxon>
        <taxon>Craniata</taxon>
        <taxon>Vertebrata</taxon>
        <taxon>Euteleostomi</taxon>
        <taxon>Amphibia</taxon>
        <taxon>Batrachia</taxon>
        <taxon>Caudata</taxon>
        <taxon>Salamandroidea</taxon>
        <taxon>Salamandridae</taxon>
        <taxon>Pleurodelinae</taxon>
        <taxon>Pleurodeles</taxon>
    </lineage>
</organism>
<evidence type="ECO:0000313" key="3">
    <source>
        <dbReference type="Proteomes" id="UP001066276"/>
    </source>
</evidence>